<dbReference type="RefSeq" id="WP_145264181.1">
    <property type="nucleotide sequence ID" value="NZ_CP036316.1"/>
</dbReference>
<organism evidence="3 4">
    <name type="scientific">Calycomorphotria hydatis</name>
    <dbReference type="NCBI Taxonomy" id="2528027"/>
    <lineage>
        <taxon>Bacteria</taxon>
        <taxon>Pseudomonadati</taxon>
        <taxon>Planctomycetota</taxon>
        <taxon>Planctomycetia</taxon>
        <taxon>Planctomycetales</taxon>
        <taxon>Planctomycetaceae</taxon>
        <taxon>Calycomorphotria</taxon>
    </lineage>
</organism>
<dbReference type="EMBL" id="CP036316">
    <property type="protein sequence ID" value="QDT65743.1"/>
    <property type="molecule type" value="Genomic_DNA"/>
</dbReference>
<dbReference type="KEGG" id="chya:V22_30030"/>
<dbReference type="Proteomes" id="UP000319976">
    <property type="component" value="Chromosome"/>
</dbReference>
<dbReference type="InterPro" id="IPR006860">
    <property type="entry name" value="FecR"/>
</dbReference>
<gene>
    <name evidence="3" type="ORF">V22_30030</name>
</gene>
<proteinExistence type="predicted"/>
<feature type="transmembrane region" description="Helical" evidence="1">
    <location>
        <begin position="85"/>
        <end position="108"/>
    </location>
</feature>
<dbReference type="PANTHER" id="PTHR30273:SF2">
    <property type="entry name" value="PROTEIN FECR"/>
    <property type="match status" value="1"/>
</dbReference>
<evidence type="ECO:0000256" key="1">
    <source>
        <dbReference type="SAM" id="Phobius"/>
    </source>
</evidence>
<sequence>MSTDAQIRNEITKLAGAMCAGNLDTEDGERLEEILMADVRHAQWYVEYMAVHSKLIGKSWEDLSAEQVKNITTAPQQSVNLLRRWPIWVAGISSMALLLLIGAAVTLMQPPIPSAGKLIGLTANATWDGRQFMPGDLILQGGKASLETGIASFEMNDGAVVSIEGPATITAIDGGKTQLVEGLLHAVVPKRAIGYKVETTDTEIVDLGTEFSVELQREFGTRVIVRSGRVEASTVDADGQPSSLHLLTAGRAMLFHANTGVARELVNSIEWDEKFEEFERARGGVQRLDGIVRTTPSRPADLRTDQLTTSDYILLIKECSGIQLTEDLILHHATGESIIEAGTLLDSYLLHFNPSKLSTAPPLGTITFDQPIQGIAATTDDLIQTDQICESSGYKYSTDLFRGLEFKEDQLEISADRRSVTFHFIRAPLQNLDQCRVFVKHVPVDGSTSLTE</sequence>
<dbReference type="GO" id="GO:0016989">
    <property type="term" value="F:sigma factor antagonist activity"/>
    <property type="evidence" value="ECO:0007669"/>
    <property type="project" value="TreeGrafter"/>
</dbReference>
<dbReference type="PANTHER" id="PTHR30273">
    <property type="entry name" value="PERIPLASMIC SIGNAL SENSOR AND SIGMA FACTOR ACTIVATOR FECR-RELATED"/>
    <property type="match status" value="1"/>
</dbReference>
<keyword evidence="1" id="KW-0812">Transmembrane</keyword>
<dbReference type="AlphaFoldDB" id="A0A517TBK0"/>
<accession>A0A517TBK0</accession>
<evidence type="ECO:0000313" key="3">
    <source>
        <dbReference type="EMBL" id="QDT65743.1"/>
    </source>
</evidence>
<feature type="domain" description="FecR protein" evidence="2">
    <location>
        <begin position="148"/>
        <end position="231"/>
    </location>
</feature>
<keyword evidence="1" id="KW-0472">Membrane</keyword>
<dbReference type="OrthoDB" id="184599at2"/>
<dbReference type="Pfam" id="PF04773">
    <property type="entry name" value="FecR"/>
    <property type="match status" value="1"/>
</dbReference>
<evidence type="ECO:0000259" key="2">
    <source>
        <dbReference type="Pfam" id="PF04773"/>
    </source>
</evidence>
<protein>
    <submittedName>
        <fullName evidence="3">FecR protein</fullName>
    </submittedName>
</protein>
<name>A0A517TBK0_9PLAN</name>
<keyword evidence="1" id="KW-1133">Transmembrane helix</keyword>
<dbReference type="Gene3D" id="2.60.120.1440">
    <property type="match status" value="1"/>
</dbReference>
<dbReference type="InterPro" id="IPR012373">
    <property type="entry name" value="Ferrdict_sens_TM"/>
</dbReference>
<evidence type="ECO:0000313" key="4">
    <source>
        <dbReference type="Proteomes" id="UP000319976"/>
    </source>
</evidence>
<keyword evidence="4" id="KW-1185">Reference proteome</keyword>
<reference evidence="3 4" key="1">
    <citation type="submission" date="2019-02" db="EMBL/GenBank/DDBJ databases">
        <title>Deep-cultivation of Planctomycetes and their phenomic and genomic characterization uncovers novel biology.</title>
        <authorList>
            <person name="Wiegand S."/>
            <person name="Jogler M."/>
            <person name="Boedeker C."/>
            <person name="Pinto D."/>
            <person name="Vollmers J."/>
            <person name="Rivas-Marin E."/>
            <person name="Kohn T."/>
            <person name="Peeters S.H."/>
            <person name="Heuer A."/>
            <person name="Rast P."/>
            <person name="Oberbeckmann S."/>
            <person name="Bunk B."/>
            <person name="Jeske O."/>
            <person name="Meyerdierks A."/>
            <person name="Storesund J.E."/>
            <person name="Kallscheuer N."/>
            <person name="Luecker S."/>
            <person name="Lage O.M."/>
            <person name="Pohl T."/>
            <person name="Merkel B.J."/>
            <person name="Hornburger P."/>
            <person name="Mueller R.-W."/>
            <person name="Bruemmer F."/>
            <person name="Labrenz M."/>
            <person name="Spormann A.M."/>
            <person name="Op den Camp H."/>
            <person name="Overmann J."/>
            <person name="Amann R."/>
            <person name="Jetten M.S.M."/>
            <person name="Mascher T."/>
            <person name="Medema M.H."/>
            <person name="Devos D.P."/>
            <person name="Kaster A.-K."/>
            <person name="Ovreas L."/>
            <person name="Rohde M."/>
            <person name="Galperin M.Y."/>
            <person name="Jogler C."/>
        </authorList>
    </citation>
    <scope>NUCLEOTIDE SEQUENCE [LARGE SCALE GENOMIC DNA]</scope>
    <source>
        <strain evidence="3 4">V22</strain>
    </source>
</reference>